<evidence type="ECO:0000313" key="11">
    <source>
        <dbReference type="Proteomes" id="UP000796880"/>
    </source>
</evidence>
<keyword evidence="5" id="KW-0375">Hydrogen ion transport</keyword>
<evidence type="ECO:0000256" key="8">
    <source>
        <dbReference type="ARBA" id="ARBA00023136"/>
    </source>
</evidence>
<proteinExistence type="inferred from homology"/>
<dbReference type="EMBL" id="VOIH02000003">
    <property type="protein sequence ID" value="KAF3451814.1"/>
    <property type="molecule type" value="Genomic_DNA"/>
</dbReference>
<evidence type="ECO:0000256" key="2">
    <source>
        <dbReference type="ARBA" id="ARBA00008328"/>
    </source>
</evidence>
<evidence type="ECO:0000256" key="5">
    <source>
        <dbReference type="ARBA" id="ARBA00022781"/>
    </source>
</evidence>
<dbReference type="GO" id="GO:0046961">
    <property type="term" value="F:proton-transporting ATPase activity, rotational mechanism"/>
    <property type="evidence" value="ECO:0007669"/>
    <property type="project" value="InterPro"/>
</dbReference>
<evidence type="ECO:0000256" key="6">
    <source>
        <dbReference type="ARBA" id="ARBA00022989"/>
    </source>
</evidence>
<comment type="caution">
    <text evidence="10">The sequence shown here is derived from an EMBL/GenBank/DDBJ whole genome shotgun (WGS) entry which is preliminary data.</text>
</comment>
<accession>A0A8K0HHH3</accession>
<reference evidence="10" key="1">
    <citation type="submission" date="2020-03" db="EMBL/GenBank/DDBJ databases">
        <title>A high-quality chromosome-level genome assembly of a woody plant with both climbing and erect habits, Rhamnella rubrinervis.</title>
        <authorList>
            <person name="Lu Z."/>
            <person name="Yang Y."/>
            <person name="Zhu X."/>
            <person name="Sun Y."/>
        </authorList>
    </citation>
    <scope>NUCLEOTIDE SEQUENCE</scope>
    <source>
        <strain evidence="10">BYM</strain>
        <tissue evidence="10">Leaf</tissue>
    </source>
</reference>
<dbReference type="OrthoDB" id="1508846at2759"/>
<dbReference type="Pfam" id="PF05493">
    <property type="entry name" value="ATP_synt_H"/>
    <property type="match status" value="1"/>
</dbReference>
<evidence type="ECO:0000256" key="9">
    <source>
        <dbReference type="SAM" id="Phobius"/>
    </source>
</evidence>
<comment type="subcellular location">
    <subcellularLocation>
        <location evidence="1">Membrane</location>
        <topology evidence="1">Multi-pass membrane protein</topology>
    </subcellularLocation>
</comment>
<gene>
    <name evidence="10" type="ORF">FNV43_RR07910</name>
</gene>
<evidence type="ECO:0000256" key="4">
    <source>
        <dbReference type="ARBA" id="ARBA00022692"/>
    </source>
</evidence>
<sequence>MWSDMTTDFFVVEDDDDDHTAIALSYKRDGFCGYDTCLRSGGHNCFPSGQNLLQRRAICSFIRLTISLGMVRLLMGIFLARVRLSLMSRGTDGDGIVGFLLLMKRWWLKRFHLTLVVTAVVCSWMMWAIVYIAQMKPLIVPILSEGE</sequence>
<name>A0A8K0HHH3_9ROSA</name>
<protein>
    <submittedName>
        <fullName evidence="10">Uncharacterized protein</fullName>
    </submittedName>
</protein>
<dbReference type="AlphaFoldDB" id="A0A8K0HHH3"/>
<evidence type="ECO:0000256" key="3">
    <source>
        <dbReference type="ARBA" id="ARBA00022448"/>
    </source>
</evidence>
<evidence type="ECO:0000256" key="1">
    <source>
        <dbReference type="ARBA" id="ARBA00004141"/>
    </source>
</evidence>
<dbReference type="Proteomes" id="UP000796880">
    <property type="component" value="Unassembled WGS sequence"/>
</dbReference>
<dbReference type="GO" id="GO:0033179">
    <property type="term" value="C:proton-transporting V-type ATPase, V0 domain"/>
    <property type="evidence" value="ECO:0007669"/>
    <property type="project" value="InterPro"/>
</dbReference>
<keyword evidence="7" id="KW-0406">Ion transport</keyword>
<feature type="transmembrane region" description="Helical" evidence="9">
    <location>
        <begin position="61"/>
        <end position="80"/>
    </location>
</feature>
<organism evidence="10 11">
    <name type="scientific">Rhamnella rubrinervis</name>
    <dbReference type="NCBI Taxonomy" id="2594499"/>
    <lineage>
        <taxon>Eukaryota</taxon>
        <taxon>Viridiplantae</taxon>
        <taxon>Streptophyta</taxon>
        <taxon>Embryophyta</taxon>
        <taxon>Tracheophyta</taxon>
        <taxon>Spermatophyta</taxon>
        <taxon>Magnoliopsida</taxon>
        <taxon>eudicotyledons</taxon>
        <taxon>Gunneridae</taxon>
        <taxon>Pentapetalae</taxon>
        <taxon>rosids</taxon>
        <taxon>fabids</taxon>
        <taxon>Rosales</taxon>
        <taxon>Rhamnaceae</taxon>
        <taxon>rhamnoid group</taxon>
        <taxon>Rhamneae</taxon>
        <taxon>Rhamnella</taxon>
    </lineage>
</organism>
<feature type="transmembrane region" description="Helical" evidence="9">
    <location>
        <begin position="111"/>
        <end position="133"/>
    </location>
</feature>
<keyword evidence="6 9" id="KW-1133">Transmembrane helix</keyword>
<evidence type="ECO:0000256" key="7">
    <source>
        <dbReference type="ARBA" id="ARBA00023065"/>
    </source>
</evidence>
<comment type="similarity">
    <text evidence="2">Belongs to the V-ATPase e1/e2 subunit family.</text>
</comment>
<evidence type="ECO:0000313" key="10">
    <source>
        <dbReference type="EMBL" id="KAF3451814.1"/>
    </source>
</evidence>
<keyword evidence="4 9" id="KW-0812">Transmembrane</keyword>
<dbReference type="InterPro" id="IPR008389">
    <property type="entry name" value="ATPase_V0-cplx_e1/e2_su"/>
</dbReference>
<keyword evidence="3" id="KW-0813">Transport</keyword>
<keyword evidence="8 9" id="KW-0472">Membrane</keyword>
<keyword evidence="11" id="KW-1185">Reference proteome</keyword>